<reference evidence="2 3" key="2">
    <citation type="submission" date="2019-01" db="EMBL/GenBank/DDBJ databases">
        <title>A chromosome length genome reference of the Java medaka (oryzias javanicus).</title>
        <authorList>
            <person name="Herpin A."/>
            <person name="Takehana Y."/>
            <person name="Naruse K."/>
            <person name="Ansai S."/>
            <person name="Kawaguchi M."/>
        </authorList>
    </citation>
    <scope>NUCLEOTIDE SEQUENCE [LARGE SCALE GENOMIC DNA]</scope>
    <source>
        <strain evidence="2">RS831</strain>
        <tissue evidence="2">Whole body</tissue>
    </source>
</reference>
<dbReference type="InterPro" id="IPR038765">
    <property type="entry name" value="Papain-like_cys_pep_sf"/>
</dbReference>
<sequence>MQSMRLVVLSEEEKRSVLMECHQNSGTGNHSGMRGTRNKVIPGYLWKTLKQDVDEWVHQGPYTVTNITPKGLATIKKGETHQKVNVSRLRNYRRYKNPSNESNIPFDHSYVTTGWQTDHQYGSPGPKWQKDINTLQSSLLDYVLDQNRPAQELLVKEGNICLTREDFWSLGLEKYMESTIGNACLKIVEEAAKRHGKNVHISDLYVVPTWKDPDVNLLSSFPDDYRSKDVLLFPAWSRQPGEPDHYLLCAIMQFSGNDCGIFMLMYALCICTSSPLSFSQEEMPAIRRWWCIQLMERFSIDGYGIHQGRPANKKQ</sequence>
<dbReference type="AlphaFoldDB" id="A0A437CL11"/>
<dbReference type="Gene3D" id="1.10.340.70">
    <property type="match status" value="1"/>
</dbReference>
<dbReference type="Proteomes" id="UP000283210">
    <property type="component" value="Chromosome 14"/>
</dbReference>
<name>A0A437CL11_ORYJA</name>
<accession>A0A437CL11</accession>
<evidence type="ECO:0000313" key="3">
    <source>
        <dbReference type="Proteomes" id="UP000283210"/>
    </source>
</evidence>
<dbReference type="EMBL" id="CM012450">
    <property type="protein sequence ID" value="RVE63472.1"/>
    <property type="molecule type" value="Genomic_DNA"/>
</dbReference>
<protein>
    <recommendedName>
        <fullName evidence="1">Integrase zinc-binding domain-containing protein</fullName>
    </recommendedName>
</protein>
<dbReference type="OrthoDB" id="8187670at2759"/>
<evidence type="ECO:0000259" key="1">
    <source>
        <dbReference type="Pfam" id="PF17921"/>
    </source>
</evidence>
<dbReference type="SUPFAM" id="SSF54001">
    <property type="entry name" value="Cysteine proteinases"/>
    <property type="match status" value="1"/>
</dbReference>
<keyword evidence="3" id="KW-1185">Reference proteome</keyword>
<dbReference type="InterPro" id="IPR041588">
    <property type="entry name" value="Integrase_H2C2"/>
</dbReference>
<dbReference type="Pfam" id="PF17921">
    <property type="entry name" value="Integrase_H2C2"/>
    <property type="match status" value="1"/>
</dbReference>
<gene>
    <name evidence="2" type="ORF">OJAV_G00136600</name>
</gene>
<organism evidence="2 3">
    <name type="scientific">Oryzias javanicus</name>
    <name type="common">Javanese ricefish</name>
    <name type="synonym">Aplocheilus javanicus</name>
    <dbReference type="NCBI Taxonomy" id="123683"/>
    <lineage>
        <taxon>Eukaryota</taxon>
        <taxon>Metazoa</taxon>
        <taxon>Chordata</taxon>
        <taxon>Craniata</taxon>
        <taxon>Vertebrata</taxon>
        <taxon>Euteleostomi</taxon>
        <taxon>Actinopterygii</taxon>
        <taxon>Neopterygii</taxon>
        <taxon>Teleostei</taxon>
        <taxon>Neoteleostei</taxon>
        <taxon>Acanthomorphata</taxon>
        <taxon>Ovalentaria</taxon>
        <taxon>Atherinomorphae</taxon>
        <taxon>Beloniformes</taxon>
        <taxon>Adrianichthyidae</taxon>
        <taxon>Oryziinae</taxon>
        <taxon>Oryzias</taxon>
    </lineage>
</organism>
<evidence type="ECO:0000313" key="2">
    <source>
        <dbReference type="EMBL" id="RVE63472.1"/>
    </source>
</evidence>
<feature type="domain" description="Integrase zinc-binding" evidence="1">
    <location>
        <begin position="11"/>
        <end position="59"/>
    </location>
</feature>
<proteinExistence type="predicted"/>
<dbReference type="Gene3D" id="3.40.395.10">
    <property type="entry name" value="Adenoviral Proteinase, Chain A"/>
    <property type="match status" value="2"/>
</dbReference>
<reference evidence="2 3" key="1">
    <citation type="submission" date="2018-11" db="EMBL/GenBank/DDBJ databases">
        <authorList>
            <person name="Lopez-Roques C."/>
            <person name="Donnadieu C."/>
            <person name="Bouchez O."/>
            <person name="Klopp C."/>
            <person name="Cabau C."/>
            <person name="Zahm M."/>
        </authorList>
    </citation>
    <scope>NUCLEOTIDE SEQUENCE [LARGE SCALE GENOMIC DNA]</scope>
    <source>
        <strain evidence="2">RS831</strain>
        <tissue evidence="2">Whole body</tissue>
    </source>
</reference>